<dbReference type="CDD" id="cd06233">
    <property type="entry name" value="M14-like"/>
    <property type="match status" value="1"/>
</dbReference>
<name>A0A6F8PKB5_9GAMM</name>
<reference evidence="2" key="1">
    <citation type="submission" date="2019-11" db="EMBL/GenBank/DDBJ databases">
        <title>Isolation and characterization of two novel species in the genus Thiomicrorhabdus.</title>
        <authorList>
            <person name="Mochizuki J."/>
            <person name="Kojima H."/>
            <person name="Fukui M."/>
        </authorList>
    </citation>
    <scope>NUCLEOTIDE SEQUENCE [LARGE SCALE GENOMIC DNA]</scope>
    <source>
        <strain evidence="2">AkT22</strain>
    </source>
</reference>
<proteinExistence type="predicted"/>
<dbReference type="AlphaFoldDB" id="A0A6F8PKB5"/>
<organism evidence="1 2">
    <name type="scientific">Thiosulfativibrio zosterae</name>
    <dbReference type="NCBI Taxonomy" id="2675053"/>
    <lineage>
        <taxon>Bacteria</taxon>
        <taxon>Pseudomonadati</taxon>
        <taxon>Pseudomonadota</taxon>
        <taxon>Gammaproteobacteria</taxon>
        <taxon>Thiotrichales</taxon>
        <taxon>Piscirickettsiaceae</taxon>
        <taxon>Thiosulfativibrio</taxon>
    </lineage>
</organism>
<dbReference type="SUPFAM" id="SSF53187">
    <property type="entry name" value="Zn-dependent exopeptidases"/>
    <property type="match status" value="1"/>
</dbReference>
<accession>A0A6F8PKB5</accession>
<keyword evidence="2" id="KW-1185">Reference proteome</keyword>
<dbReference type="Proteomes" id="UP000501466">
    <property type="component" value="Chromosome"/>
</dbReference>
<evidence type="ECO:0000313" key="2">
    <source>
        <dbReference type="Proteomes" id="UP000501466"/>
    </source>
</evidence>
<dbReference type="KEGG" id="tzo:THMIRHAT_02880"/>
<dbReference type="RefSeq" id="WP_173290061.1">
    <property type="nucleotide sequence ID" value="NZ_AP021888.1"/>
</dbReference>
<evidence type="ECO:0000313" key="1">
    <source>
        <dbReference type="EMBL" id="BBP42542.1"/>
    </source>
</evidence>
<gene>
    <name evidence="1" type="ORF">THMIRHAT_02880</name>
</gene>
<dbReference type="Gene3D" id="3.40.630.10">
    <property type="entry name" value="Zn peptidases"/>
    <property type="match status" value="1"/>
</dbReference>
<protein>
    <recommendedName>
        <fullName evidence="3">DUF2817 domain-containing protein</fullName>
    </recommendedName>
</protein>
<dbReference type="Pfam" id="PF10994">
    <property type="entry name" value="DUF2817"/>
    <property type="match status" value="1"/>
</dbReference>
<dbReference type="EMBL" id="AP021888">
    <property type="protein sequence ID" value="BBP42542.1"/>
    <property type="molecule type" value="Genomic_DNA"/>
</dbReference>
<evidence type="ECO:0008006" key="3">
    <source>
        <dbReference type="Google" id="ProtNLM"/>
    </source>
</evidence>
<dbReference type="InterPro" id="IPR021259">
    <property type="entry name" value="DUF2817"/>
</dbReference>
<sequence length="370" mass="41991">MLNLQASMDLTAFQNDYAGARQKFQQSLAKFDPKLMVEKFEYVHPLTGPKGEKLACEGVFLGQSRLPKEVLVVIAGTHGVEGFTGSAIQVDALPLLQEVLKSQPSLGVVLIHAMNPWGFAWVRRGDHQGIDLNRNFIDFSAPLPPNQDYESFQNLLHDSRWINAEDFSDLWRNVPFNNFVEQITRGQYQDPEGLFYGGKAPGWSRQVLEKITRNFFFETAEKICVIDCHTGLGPYGYGEAINDHLPNTPSFKWVEKLYGANACSAHLGESCSPPKLGLLDYHWYEVMGDRGCFITLEYGTYPVDKLISELLREQIYQNTLPKGQIRNIDAKPVQLMKDFFYPQEVSWQQQVLFRSRQMIGLAIKGMLAND</sequence>